<dbReference type="AlphaFoldDB" id="A0A1K2HQX0"/>
<evidence type="ECO:0000256" key="3">
    <source>
        <dbReference type="ARBA" id="ARBA00023145"/>
    </source>
</evidence>
<protein>
    <submittedName>
        <fullName evidence="6">Penicillin amidase</fullName>
    </submittedName>
</protein>
<feature type="active site" description="Nucleophile" evidence="4">
    <location>
        <position position="259"/>
    </location>
</feature>
<dbReference type="PIRSF" id="PIRSF001227">
    <property type="entry name" value="Pen_acylase"/>
    <property type="match status" value="1"/>
</dbReference>
<comment type="cofactor">
    <cofactor evidence="5">
        <name>Ca(2+)</name>
        <dbReference type="ChEBI" id="CHEBI:29108"/>
    </cofactor>
    <text evidence="5">Binds 1 Ca(2+) ion per dimer.</text>
</comment>
<dbReference type="Proteomes" id="UP000186513">
    <property type="component" value="Unassembled WGS sequence"/>
</dbReference>
<dbReference type="Gene3D" id="2.30.120.10">
    <property type="match status" value="1"/>
</dbReference>
<dbReference type="GO" id="GO:0046872">
    <property type="term" value="F:metal ion binding"/>
    <property type="evidence" value="ECO:0007669"/>
    <property type="project" value="UniProtKB-KW"/>
</dbReference>
<feature type="binding site" evidence="5">
    <location>
        <position position="339"/>
    </location>
    <ligand>
        <name>Ca(2+)</name>
        <dbReference type="ChEBI" id="CHEBI:29108"/>
    </ligand>
</feature>
<dbReference type="InterPro" id="IPR043147">
    <property type="entry name" value="Penicillin_amidase_A-knob"/>
</dbReference>
<dbReference type="STRING" id="1121279.SAMN02745887_03439"/>
<name>A0A1K2HQX0_9NEIS</name>
<keyword evidence="5" id="KW-0106">Calcium</keyword>
<keyword evidence="3" id="KW-0865">Zymogen</keyword>
<proteinExistence type="inferred from homology"/>
<dbReference type="InterPro" id="IPR023343">
    <property type="entry name" value="Penicillin_amidase_dom1"/>
</dbReference>
<comment type="similarity">
    <text evidence="1">Belongs to the peptidase S45 family.</text>
</comment>
<dbReference type="PANTHER" id="PTHR34218:SF4">
    <property type="entry name" value="ACYL-HOMOSERINE LACTONE ACYLASE QUIP"/>
    <property type="match status" value="1"/>
</dbReference>
<organism evidence="6 7">
    <name type="scientific">Chitinimonas taiwanensis DSM 18899</name>
    <dbReference type="NCBI Taxonomy" id="1121279"/>
    <lineage>
        <taxon>Bacteria</taxon>
        <taxon>Pseudomonadati</taxon>
        <taxon>Pseudomonadota</taxon>
        <taxon>Betaproteobacteria</taxon>
        <taxon>Neisseriales</taxon>
        <taxon>Chitinibacteraceae</taxon>
        <taxon>Chitinimonas</taxon>
    </lineage>
</organism>
<dbReference type="Gene3D" id="1.10.1400.10">
    <property type="match status" value="1"/>
</dbReference>
<evidence type="ECO:0000256" key="4">
    <source>
        <dbReference type="PIRSR" id="PIRSR001227-1"/>
    </source>
</evidence>
<dbReference type="InterPro" id="IPR014395">
    <property type="entry name" value="Pen/GL7ACA/AHL_acylase"/>
</dbReference>
<dbReference type="GO" id="GO:0016811">
    <property type="term" value="F:hydrolase activity, acting on carbon-nitrogen (but not peptide) bonds, in linear amides"/>
    <property type="evidence" value="ECO:0007669"/>
    <property type="project" value="InterPro"/>
</dbReference>
<accession>A0A1K2HQX0</accession>
<evidence type="ECO:0000256" key="1">
    <source>
        <dbReference type="ARBA" id="ARBA00006586"/>
    </source>
</evidence>
<dbReference type="PANTHER" id="PTHR34218">
    <property type="entry name" value="PEPTIDASE S45 PENICILLIN AMIDASE"/>
    <property type="match status" value="1"/>
</dbReference>
<dbReference type="RefSeq" id="WP_072429918.1">
    <property type="nucleotide sequence ID" value="NZ_FPKR01000015.1"/>
</dbReference>
<keyword evidence="2" id="KW-0378">Hydrolase</keyword>
<evidence type="ECO:0000256" key="2">
    <source>
        <dbReference type="ARBA" id="ARBA00022801"/>
    </source>
</evidence>
<reference evidence="6 7" key="1">
    <citation type="submission" date="2016-11" db="EMBL/GenBank/DDBJ databases">
        <authorList>
            <person name="Jaros S."/>
            <person name="Januszkiewicz K."/>
            <person name="Wedrychowicz H."/>
        </authorList>
    </citation>
    <scope>NUCLEOTIDE SEQUENCE [LARGE SCALE GENOMIC DNA]</scope>
    <source>
        <strain evidence="6 7">DSM 18899</strain>
    </source>
</reference>
<dbReference type="GO" id="GO:0017000">
    <property type="term" value="P:antibiotic biosynthetic process"/>
    <property type="evidence" value="ECO:0007669"/>
    <property type="project" value="InterPro"/>
</dbReference>
<dbReference type="InterPro" id="IPR029055">
    <property type="entry name" value="Ntn_hydrolases_N"/>
</dbReference>
<dbReference type="Pfam" id="PF01804">
    <property type="entry name" value="Penicil_amidase"/>
    <property type="match status" value="1"/>
</dbReference>
<evidence type="ECO:0000313" key="7">
    <source>
        <dbReference type="Proteomes" id="UP000186513"/>
    </source>
</evidence>
<keyword evidence="7" id="KW-1185">Reference proteome</keyword>
<feature type="binding site" evidence="5">
    <location>
        <position position="336"/>
    </location>
    <ligand>
        <name>Ca(2+)</name>
        <dbReference type="ChEBI" id="CHEBI:29108"/>
    </ligand>
</feature>
<gene>
    <name evidence="6" type="ORF">SAMN02745887_03439</name>
</gene>
<feature type="binding site" evidence="5">
    <location>
        <position position="191"/>
    </location>
    <ligand>
        <name>Ca(2+)</name>
        <dbReference type="ChEBI" id="CHEBI:29108"/>
    </ligand>
</feature>
<dbReference type="EMBL" id="FPKR01000015">
    <property type="protein sequence ID" value="SFZ79208.1"/>
    <property type="molecule type" value="Genomic_DNA"/>
</dbReference>
<dbReference type="InterPro" id="IPR043146">
    <property type="entry name" value="Penicillin_amidase_N_B-knob"/>
</dbReference>
<evidence type="ECO:0000313" key="6">
    <source>
        <dbReference type="EMBL" id="SFZ79208.1"/>
    </source>
</evidence>
<dbReference type="CDD" id="cd03747">
    <property type="entry name" value="Ntn_PGA_like"/>
    <property type="match status" value="1"/>
</dbReference>
<dbReference type="SUPFAM" id="SSF56235">
    <property type="entry name" value="N-terminal nucleophile aminohydrolases (Ntn hydrolases)"/>
    <property type="match status" value="1"/>
</dbReference>
<dbReference type="Gene3D" id="1.10.439.10">
    <property type="entry name" value="Penicillin Amidohydrolase, domain 1"/>
    <property type="match status" value="1"/>
</dbReference>
<sequence length="790" mass="85563">MRRVAVWLKWTVGMVLGLSLLAALTLWLFLRGSLAKLDGQQVLGGLQAAVSVTRDALGVPTVRGTNRLDIAQATGYLHAQERFFQMDLLRRVAAGELAGLVGAAALDTDRAHRLHRFRARAEQALARLSEADRSLLQRYSAGVNQGLHDLRSRPFEYGLLASQPAPWQPADSLLVVWAMYFDLQGNLPKRELARGWLQAHSTPEQLTFLLPEGSALDVPLDAEALPPATVPLPMRGPDWFGQPAAAIRPGNAARSSVGSNNWALDGTRSQHGGAILANDMHLGLRLPHIWYRADLVYPQADGSTARITGVTLPGAPLVVVGSNGRVAWGFTNSYGDYLDLIELEADPANPRRFRSAAGWELVREYRETLSVKGEAAQSLLVRESSLGPIRQIGERWYALRWVAHDAGAVNLELARLEQAGDLAAAQAVANRAGIPAQNMLAADASGQIGWTIAGPLPARDASLASSFPYRAGSLPVWQGLRAPDDYPRWNLPADGQLSTANSRQLAGTEYRKLGDGGADPGARARQIRDALRGLTGADERAVHAIGLDSRALFMQGWRERALRTLDEAAVQGRPLRAEFRRLLSDSWQGEASLDSVGYRLARGYLYALYAQVFGGLDAQLNQLEAGADYDLANPRWPLVLAQLLDARPPGWLRGRDWRALELAAIDSVIAELGQDGRPLAAATWGERNTARIAHPFAKLLPPLARWLSAPADAMPGDEHMPRVSGPSFGQSQRMVVSPGREAQGILSMPGGQSGHPLSPYFLAGHAAWVRGEPTPFLPGPSLHTLTLLPN</sequence>
<dbReference type="InterPro" id="IPR002692">
    <property type="entry name" value="S45"/>
</dbReference>
<evidence type="ECO:0000256" key="5">
    <source>
        <dbReference type="PIRSR" id="PIRSR001227-2"/>
    </source>
</evidence>
<dbReference type="Gene3D" id="3.60.20.10">
    <property type="entry name" value="Glutamine Phosphoribosylpyrophosphate, subunit 1, domain 1"/>
    <property type="match status" value="1"/>
</dbReference>
<keyword evidence="5" id="KW-0479">Metal-binding</keyword>
<dbReference type="OrthoDB" id="9760084at2"/>